<dbReference type="AlphaFoldDB" id="A0A6V8KIX0"/>
<sequence length="288" mass="32135">MGLKDTLPYPYNLDLSPVLHGLARRTEVGRRRLANDPVTASYLAAGMRLLERHLGQGEEAFKCDDADNPERPLLKLLSQRAVADEITRNPEPFIRQGTTSTLRATWQSQPHYIADLLRFGLWSQRYAGLYAGELAAYVEDLVSGPHLIEAIHAITAAHVEDSVERPRFRLQLLAAATAEGDDVIRQAMTDNYREVERTWAAVFEEMIGARQLELRPGITVEHMVTMVVGAVEGISLRALLDNERVFDDRETRRLMGTMAAALLIGIIRPQDGSLNETVEQALGRIANL</sequence>
<accession>A0A6V8KIX0</accession>
<dbReference type="Proteomes" id="UP000482800">
    <property type="component" value="Unassembled WGS sequence"/>
</dbReference>
<evidence type="ECO:0000313" key="1">
    <source>
        <dbReference type="EMBL" id="GFJ81916.1"/>
    </source>
</evidence>
<evidence type="ECO:0008006" key="3">
    <source>
        <dbReference type="Google" id="ProtNLM"/>
    </source>
</evidence>
<dbReference type="RefSeq" id="WP_173061759.1">
    <property type="nucleotide sequence ID" value="NZ_BAABGO010000052.1"/>
</dbReference>
<evidence type="ECO:0000313" key="2">
    <source>
        <dbReference type="Proteomes" id="UP000482800"/>
    </source>
</evidence>
<proteinExistence type="predicted"/>
<protein>
    <recommendedName>
        <fullName evidence="3">TetR family transcriptional regulator</fullName>
    </recommendedName>
</protein>
<comment type="caution">
    <text evidence="1">The sequence shown here is derived from an EMBL/GenBank/DDBJ whole genome shotgun (WGS) entry which is preliminary data.</text>
</comment>
<dbReference type="InterPro" id="IPR036271">
    <property type="entry name" value="Tet_transcr_reg_TetR-rel_C_sf"/>
</dbReference>
<dbReference type="Gene3D" id="1.10.357.10">
    <property type="entry name" value="Tetracycline Repressor, domain 2"/>
    <property type="match status" value="1"/>
</dbReference>
<reference evidence="1 2" key="1">
    <citation type="submission" date="2020-03" db="EMBL/GenBank/DDBJ databases">
        <title>Whole genome shotgun sequence of Phytohabitans houttuyneae NBRC 108639.</title>
        <authorList>
            <person name="Komaki H."/>
            <person name="Tamura T."/>
        </authorList>
    </citation>
    <scope>NUCLEOTIDE SEQUENCE [LARGE SCALE GENOMIC DNA]</scope>
    <source>
        <strain evidence="1 2">NBRC 108639</strain>
    </source>
</reference>
<dbReference type="SUPFAM" id="SSF48498">
    <property type="entry name" value="Tetracyclin repressor-like, C-terminal domain"/>
    <property type="match status" value="1"/>
</dbReference>
<keyword evidence="2" id="KW-1185">Reference proteome</keyword>
<gene>
    <name evidence="1" type="ORF">Phou_060960</name>
</gene>
<name>A0A6V8KIX0_9ACTN</name>
<dbReference type="EMBL" id="BLPF01000002">
    <property type="protein sequence ID" value="GFJ81916.1"/>
    <property type="molecule type" value="Genomic_DNA"/>
</dbReference>
<reference evidence="1 2" key="2">
    <citation type="submission" date="2020-03" db="EMBL/GenBank/DDBJ databases">
        <authorList>
            <person name="Ichikawa N."/>
            <person name="Kimura A."/>
            <person name="Kitahashi Y."/>
            <person name="Uohara A."/>
        </authorList>
    </citation>
    <scope>NUCLEOTIDE SEQUENCE [LARGE SCALE GENOMIC DNA]</scope>
    <source>
        <strain evidence="1 2">NBRC 108639</strain>
    </source>
</reference>
<organism evidence="1 2">
    <name type="scientific">Phytohabitans houttuyneae</name>
    <dbReference type="NCBI Taxonomy" id="1076126"/>
    <lineage>
        <taxon>Bacteria</taxon>
        <taxon>Bacillati</taxon>
        <taxon>Actinomycetota</taxon>
        <taxon>Actinomycetes</taxon>
        <taxon>Micromonosporales</taxon>
        <taxon>Micromonosporaceae</taxon>
    </lineage>
</organism>